<gene>
    <name evidence="8" type="ORF">KHB02_11935</name>
</gene>
<evidence type="ECO:0000259" key="7">
    <source>
        <dbReference type="Pfam" id="PF08281"/>
    </source>
</evidence>
<dbReference type="InterPro" id="IPR014284">
    <property type="entry name" value="RNA_pol_sigma-70_dom"/>
</dbReference>
<dbReference type="Gene3D" id="1.10.10.10">
    <property type="entry name" value="Winged helix-like DNA-binding domain superfamily/Winged helix DNA-binding domain"/>
    <property type="match status" value="1"/>
</dbReference>
<evidence type="ECO:0000256" key="2">
    <source>
        <dbReference type="ARBA" id="ARBA00023015"/>
    </source>
</evidence>
<dbReference type="PANTHER" id="PTHR43133:SF66">
    <property type="entry name" value="ECF RNA POLYMERASE SIGMA FACTOR SIGK"/>
    <property type="match status" value="1"/>
</dbReference>
<keyword evidence="4" id="KW-0804">Transcription</keyword>
<dbReference type="GO" id="GO:0003677">
    <property type="term" value="F:DNA binding"/>
    <property type="evidence" value="ECO:0007669"/>
    <property type="project" value="InterPro"/>
</dbReference>
<accession>A0A942SYL0</accession>
<evidence type="ECO:0000256" key="3">
    <source>
        <dbReference type="ARBA" id="ARBA00023082"/>
    </source>
</evidence>
<dbReference type="AlphaFoldDB" id="A0A942SYL0"/>
<keyword evidence="2" id="KW-0805">Transcription regulation</keyword>
<dbReference type="InterPro" id="IPR013325">
    <property type="entry name" value="RNA_pol_sigma_r2"/>
</dbReference>
<dbReference type="InterPro" id="IPR007627">
    <property type="entry name" value="RNA_pol_sigma70_r2"/>
</dbReference>
<dbReference type="Pfam" id="PF08281">
    <property type="entry name" value="Sigma70_r4_2"/>
    <property type="match status" value="1"/>
</dbReference>
<comment type="caution">
    <text evidence="8">The sequence shown here is derived from an EMBL/GenBank/DDBJ whole genome shotgun (WGS) entry which is preliminary data.</text>
</comment>
<evidence type="ECO:0000256" key="5">
    <source>
        <dbReference type="SAM" id="MobiDB-lite"/>
    </source>
</evidence>
<evidence type="ECO:0000259" key="6">
    <source>
        <dbReference type="Pfam" id="PF04542"/>
    </source>
</evidence>
<dbReference type="PANTHER" id="PTHR43133">
    <property type="entry name" value="RNA POLYMERASE ECF-TYPE SIGMA FACTO"/>
    <property type="match status" value="1"/>
</dbReference>
<evidence type="ECO:0000256" key="4">
    <source>
        <dbReference type="ARBA" id="ARBA00023163"/>
    </source>
</evidence>
<dbReference type="InterPro" id="IPR039425">
    <property type="entry name" value="RNA_pol_sigma-70-like"/>
</dbReference>
<dbReference type="SUPFAM" id="SSF88946">
    <property type="entry name" value="Sigma2 domain of RNA polymerase sigma factors"/>
    <property type="match status" value="1"/>
</dbReference>
<feature type="domain" description="RNA polymerase sigma factor 70 region 4 type 2" evidence="7">
    <location>
        <begin position="202"/>
        <end position="251"/>
    </location>
</feature>
<feature type="region of interest" description="Disordered" evidence="5">
    <location>
        <begin position="1"/>
        <end position="41"/>
    </location>
</feature>
<proteinExistence type="inferred from homology"/>
<dbReference type="SUPFAM" id="SSF88659">
    <property type="entry name" value="Sigma3 and sigma4 domains of RNA polymerase sigma factors"/>
    <property type="match status" value="1"/>
</dbReference>
<comment type="similarity">
    <text evidence="1">Belongs to the sigma-70 factor family. ECF subfamily.</text>
</comment>
<dbReference type="GO" id="GO:0006352">
    <property type="term" value="P:DNA-templated transcription initiation"/>
    <property type="evidence" value="ECO:0007669"/>
    <property type="project" value="InterPro"/>
</dbReference>
<feature type="domain" description="RNA polymerase sigma-70 region 2" evidence="6">
    <location>
        <begin position="106"/>
        <end position="170"/>
    </location>
</feature>
<protein>
    <submittedName>
        <fullName evidence="8">Sigma-70 family RNA polymerase sigma factor</fullName>
    </submittedName>
</protein>
<sequence length="260" mass="29076">MVQLRPSDAGGSSDVVERRPADPAGEHELGGGVHDPVPGRRSLRRVASKGCRGLRRGHPPIVLASTIRACHIPDMNDELLARRDEERAMLLAVAAGDRAAFDRFHARFRPLVERYVRHQLVDPWQAEEVVQDVFLEIWQIADRFDPAHSAIAWVRTIAQRRAIDRVRKSRADRDRDLRIGVRDLELVDHSATERAESVLDRIALRRAVRSLPDRQREAVVLRHLVGMSGPEVAAGLGVPLGTAKTRARDGVLALRRVMTS</sequence>
<organism evidence="8">
    <name type="scientific">Neobacillus citreus</name>
    <dbReference type="NCBI Taxonomy" id="2833578"/>
    <lineage>
        <taxon>Bacteria</taxon>
        <taxon>Bacillati</taxon>
        <taxon>Bacillota</taxon>
        <taxon>Bacilli</taxon>
        <taxon>Bacillales</taxon>
        <taxon>Bacillaceae</taxon>
        <taxon>Neobacillus</taxon>
    </lineage>
</organism>
<dbReference type="CDD" id="cd06171">
    <property type="entry name" value="Sigma70_r4"/>
    <property type="match status" value="1"/>
</dbReference>
<dbReference type="EMBL" id="JAGYPE010000002">
    <property type="protein sequence ID" value="MBS4182096.1"/>
    <property type="molecule type" value="Genomic_DNA"/>
</dbReference>
<reference evidence="8" key="1">
    <citation type="submission" date="2021-05" db="EMBL/GenBank/DDBJ databases">
        <title>Novel Bacillus species.</title>
        <authorList>
            <person name="Liu G."/>
        </authorList>
    </citation>
    <scope>NUCLEOTIDE SEQUENCE</scope>
    <source>
        <strain evidence="8">FJAT-50051</strain>
    </source>
</reference>
<dbReference type="Gene3D" id="1.10.1740.10">
    <property type="match status" value="1"/>
</dbReference>
<evidence type="ECO:0000256" key="1">
    <source>
        <dbReference type="ARBA" id="ARBA00010641"/>
    </source>
</evidence>
<feature type="compositionally biased region" description="Basic and acidic residues" evidence="5">
    <location>
        <begin position="15"/>
        <end position="29"/>
    </location>
</feature>
<dbReference type="NCBIfam" id="TIGR02937">
    <property type="entry name" value="sigma70-ECF"/>
    <property type="match status" value="1"/>
</dbReference>
<dbReference type="InterPro" id="IPR013324">
    <property type="entry name" value="RNA_pol_sigma_r3/r4-like"/>
</dbReference>
<name>A0A942SYL0_9BACI</name>
<dbReference type="InterPro" id="IPR036388">
    <property type="entry name" value="WH-like_DNA-bd_sf"/>
</dbReference>
<keyword evidence="3" id="KW-0731">Sigma factor</keyword>
<evidence type="ECO:0000313" key="8">
    <source>
        <dbReference type="EMBL" id="MBS4182096.1"/>
    </source>
</evidence>
<dbReference type="Pfam" id="PF04542">
    <property type="entry name" value="Sigma70_r2"/>
    <property type="match status" value="1"/>
</dbReference>
<dbReference type="InterPro" id="IPR013249">
    <property type="entry name" value="RNA_pol_sigma70_r4_t2"/>
</dbReference>
<dbReference type="GO" id="GO:0016987">
    <property type="term" value="F:sigma factor activity"/>
    <property type="evidence" value="ECO:0007669"/>
    <property type="project" value="UniProtKB-KW"/>
</dbReference>